<protein>
    <submittedName>
        <fullName evidence="4">ABC-type amino acid transport substrate-binding protein</fullName>
    </submittedName>
</protein>
<dbReference type="InterPro" id="IPR001638">
    <property type="entry name" value="Solute-binding_3/MltF_N"/>
</dbReference>
<name>A0A1I4BBY0_9PROT</name>
<dbReference type="OrthoDB" id="6192933at2"/>
<evidence type="ECO:0000256" key="2">
    <source>
        <dbReference type="SAM" id="SignalP"/>
    </source>
</evidence>
<organism evidence="4 5">
    <name type="scientific">Falsiroseomonas stagni DSM 19981</name>
    <dbReference type="NCBI Taxonomy" id="1123062"/>
    <lineage>
        <taxon>Bacteria</taxon>
        <taxon>Pseudomonadati</taxon>
        <taxon>Pseudomonadota</taxon>
        <taxon>Alphaproteobacteria</taxon>
        <taxon>Acetobacterales</taxon>
        <taxon>Roseomonadaceae</taxon>
        <taxon>Falsiroseomonas</taxon>
    </lineage>
</organism>
<gene>
    <name evidence="4" type="ORF">SAMN02745775_105172</name>
</gene>
<dbReference type="Gene3D" id="3.40.190.10">
    <property type="entry name" value="Periplasmic binding protein-like II"/>
    <property type="match status" value="2"/>
</dbReference>
<dbReference type="EMBL" id="FOSQ01000005">
    <property type="protein sequence ID" value="SFK66308.1"/>
    <property type="molecule type" value="Genomic_DNA"/>
</dbReference>
<evidence type="ECO:0000259" key="3">
    <source>
        <dbReference type="SMART" id="SM00062"/>
    </source>
</evidence>
<dbReference type="PANTHER" id="PTHR35936:SF17">
    <property type="entry name" value="ARGININE-BINDING EXTRACELLULAR PROTEIN ARTP"/>
    <property type="match status" value="1"/>
</dbReference>
<evidence type="ECO:0000256" key="1">
    <source>
        <dbReference type="ARBA" id="ARBA00022729"/>
    </source>
</evidence>
<feature type="chain" id="PRO_5011561165" evidence="2">
    <location>
        <begin position="35"/>
        <end position="282"/>
    </location>
</feature>
<dbReference type="STRING" id="1123062.SAMN02745775_105172"/>
<feature type="domain" description="Solute-binding protein family 3/N-terminal" evidence="3">
    <location>
        <begin position="68"/>
        <end position="275"/>
    </location>
</feature>
<dbReference type="Pfam" id="PF00497">
    <property type="entry name" value="SBP_bac_3"/>
    <property type="match status" value="1"/>
</dbReference>
<evidence type="ECO:0000313" key="5">
    <source>
        <dbReference type="Proteomes" id="UP000199473"/>
    </source>
</evidence>
<dbReference type="SMART" id="SM00062">
    <property type="entry name" value="PBPb"/>
    <property type="match status" value="1"/>
</dbReference>
<keyword evidence="5" id="KW-1185">Reference proteome</keyword>
<keyword evidence="1 2" id="KW-0732">Signal</keyword>
<dbReference type="AlphaFoldDB" id="A0A1I4BBY0"/>
<reference evidence="4 5" key="1">
    <citation type="submission" date="2016-10" db="EMBL/GenBank/DDBJ databases">
        <authorList>
            <person name="de Groot N.N."/>
        </authorList>
    </citation>
    <scope>NUCLEOTIDE SEQUENCE [LARGE SCALE GENOMIC DNA]</scope>
    <source>
        <strain evidence="4 5">DSM 19981</strain>
    </source>
</reference>
<proteinExistence type="predicted"/>
<sequence>MPSPTTMPGPSLRPLRRRALFPLALPALFQPALAQAQARADGDGSLARPRSRGRLIVLNTTAMALPAEARGASYRLHDPFNTAVATRIAEELGLVCEVMTQAGPGLLPALLAGEADIALPTPLTRRTARSVMLSHPHAILDAVILSALPGRLRGPEALAGLRVGVLEASADAFGQDAWLPAHALVSLLPDLPAMEEALLARHVEAALLPAPQARALVARNPGSGLGARFALRPFTYAAAVRFGDHDLLRAVNACLAEMLHEGTLAALFRRETGLALPPLAPL</sequence>
<accession>A0A1I4BBY0</accession>
<dbReference type="Proteomes" id="UP000199473">
    <property type="component" value="Unassembled WGS sequence"/>
</dbReference>
<dbReference type="PANTHER" id="PTHR35936">
    <property type="entry name" value="MEMBRANE-BOUND LYTIC MUREIN TRANSGLYCOSYLASE F"/>
    <property type="match status" value="1"/>
</dbReference>
<evidence type="ECO:0000313" key="4">
    <source>
        <dbReference type="EMBL" id="SFK66308.1"/>
    </source>
</evidence>
<dbReference type="SUPFAM" id="SSF53850">
    <property type="entry name" value="Periplasmic binding protein-like II"/>
    <property type="match status" value="1"/>
</dbReference>
<feature type="signal peptide" evidence="2">
    <location>
        <begin position="1"/>
        <end position="34"/>
    </location>
</feature>